<comment type="similarity">
    <text evidence="2">Belongs to the PBP/GOBP family.</text>
</comment>
<sequence length="220" mass="25976">MNKLKHVIIMLRITCFMITALVFLSQSNGVHSNDDFSMEIFSNHLANGDKVHRRSRSKWHPGYEMNCCGDQPKEEDKKEMIEECFQSIFKSGWPKSQEDKLNARWCLAKCIAEKRNLANDDEIVDKANFVEQYKKFDPDTWRQEQMEKSYEICIEASKKFTIEIAEKQKNISFVCDPQTSGFFRCQMREMLLNCPNDKFKADNQICTKLREKLEKKQEDM</sequence>
<organism evidence="5">
    <name type="scientific">Chrysoperla nipponensis</name>
    <name type="common">Green lacewing</name>
    <dbReference type="NCBI Taxonomy" id="413239"/>
    <lineage>
        <taxon>Eukaryota</taxon>
        <taxon>Metazoa</taxon>
        <taxon>Ecdysozoa</taxon>
        <taxon>Arthropoda</taxon>
        <taxon>Hexapoda</taxon>
        <taxon>Insecta</taxon>
        <taxon>Pterygota</taxon>
        <taxon>Neoptera</taxon>
        <taxon>Endopterygota</taxon>
        <taxon>Neuroptera</taxon>
        <taxon>Hemerobiiformia</taxon>
        <taxon>Chrysopidae</taxon>
        <taxon>Chrysopinae</taxon>
        <taxon>Chrysoperla</taxon>
    </lineage>
</organism>
<evidence type="ECO:0000256" key="4">
    <source>
        <dbReference type="SAM" id="SignalP"/>
    </source>
</evidence>
<name>A0A0R8P140_CHRNP</name>
<reference evidence="5" key="1">
    <citation type="submission" date="2014-10" db="EMBL/GenBank/DDBJ databases">
        <title>Identification and comparison of genes expressed in the antennae of Chrysopa pallens and Chrysoperla sinica.</title>
        <authorList>
            <person name="Li Z."/>
        </authorList>
    </citation>
    <scope>NUCLEOTIDE SEQUENCE</scope>
</reference>
<accession>A0A0R8P140</accession>
<proteinExistence type="evidence at transcript level"/>
<dbReference type="PANTHER" id="PTHR21066">
    <property type="entry name" value="ODORANT-BINDING PROTEIN 59A-RELATED"/>
    <property type="match status" value="1"/>
</dbReference>
<dbReference type="InterPro" id="IPR052295">
    <property type="entry name" value="Odorant-binding_protein"/>
</dbReference>
<comment type="subcellular location">
    <subcellularLocation>
        <location evidence="1">Secreted</location>
    </subcellularLocation>
</comment>
<dbReference type="AlphaFoldDB" id="A0A0R8P140"/>
<feature type="signal peptide" evidence="4">
    <location>
        <begin position="1"/>
        <end position="32"/>
    </location>
</feature>
<dbReference type="PANTHER" id="PTHR21066:SF17">
    <property type="entry name" value="AGAP011368-PA"/>
    <property type="match status" value="1"/>
</dbReference>
<dbReference type="InterPro" id="IPR036728">
    <property type="entry name" value="PBP_GOBP_sf"/>
</dbReference>
<dbReference type="SUPFAM" id="SSF47565">
    <property type="entry name" value="Insect pheromone/odorant-binding proteins"/>
    <property type="match status" value="1"/>
</dbReference>
<dbReference type="GO" id="GO:0005549">
    <property type="term" value="F:odorant binding"/>
    <property type="evidence" value="ECO:0007669"/>
    <property type="project" value="InterPro"/>
</dbReference>
<keyword evidence="4" id="KW-0732">Signal</keyword>
<feature type="chain" id="PRO_5006587778" evidence="4">
    <location>
        <begin position="33"/>
        <end position="220"/>
    </location>
</feature>
<dbReference type="EMBL" id="KP082936">
    <property type="protein sequence ID" value="AKW47228.1"/>
    <property type="molecule type" value="mRNA"/>
</dbReference>
<evidence type="ECO:0000313" key="5">
    <source>
        <dbReference type="EMBL" id="AKW47228.1"/>
    </source>
</evidence>
<evidence type="ECO:0000256" key="3">
    <source>
        <dbReference type="ARBA" id="ARBA00022525"/>
    </source>
</evidence>
<evidence type="ECO:0000256" key="2">
    <source>
        <dbReference type="ARBA" id="ARBA00008098"/>
    </source>
</evidence>
<evidence type="ECO:0000256" key="1">
    <source>
        <dbReference type="ARBA" id="ARBA00004613"/>
    </source>
</evidence>
<keyword evidence="3" id="KW-0964">Secreted</keyword>
<dbReference type="GO" id="GO:0005576">
    <property type="term" value="C:extracellular region"/>
    <property type="evidence" value="ECO:0007669"/>
    <property type="project" value="UniProtKB-SubCell"/>
</dbReference>
<protein>
    <submittedName>
        <fullName evidence="5">Odorant binding protein 7</fullName>
    </submittedName>
</protein>
<dbReference type="Gene3D" id="1.10.238.270">
    <property type="match status" value="1"/>
</dbReference>